<evidence type="ECO:0000256" key="2">
    <source>
        <dbReference type="ARBA" id="ARBA00022801"/>
    </source>
</evidence>
<dbReference type="OrthoDB" id="9776021at2"/>
<keyword evidence="1" id="KW-0547">Nucleotide-binding</keyword>
<dbReference type="InterPro" id="IPR006935">
    <property type="entry name" value="Helicase/UvrB_N"/>
</dbReference>
<dbReference type="InterPro" id="IPR050615">
    <property type="entry name" value="ATP-dep_DNA_Helicase"/>
</dbReference>
<gene>
    <name evidence="8" type="ORF">EUA98_10800</name>
</gene>
<proteinExistence type="predicted"/>
<dbReference type="Pfam" id="PF04851">
    <property type="entry name" value="ResIII"/>
    <property type="match status" value="1"/>
</dbReference>
<dbReference type="PANTHER" id="PTHR11274">
    <property type="entry name" value="RAD25/XP-B DNA REPAIR HELICASE"/>
    <property type="match status" value="1"/>
</dbReference>
<keyword evidence="4" id="KW-0067">ATP-binding</keyword>
<dbReference type="PROSITE" id="PS50035">
    <property type="entry name" value="PLD"/>
    <property type="match status" value="1"/>
</dbReference>
<dbReference type="Proteomes" id="UP000293764">
    <property type="component" value="Unassembled WGS sequence"/>
</dbReference>
<dbReference type="SMART" id="SM00490">
    <property type="entry name" value="HELICc"/>
    <property type="match status" value="1"/>
</dbReference>
<dbReference type="GO" id="GO:0004386">
    <property type="term" value="F:helicase activity"/>
    <property type="evidence" value="ECO:0007669"/>
    <property type="project" value="UniProtKB-KW"/>
</dbReference>
<feature type="domain" description="Helicase C-terminal" evidence="7">
    <location>
        <begin position="501"/>
        <end position="660"/>
    </location>
</feature>
<dbReference type="Pfam" id="PF13091">
    <property type="entry name" value="PLDc_2"/>
    <property type="match status" value="1"/>
</dbReference>
<dbReference type="GO" id="GO:0006793">
    <property type="term" value="P:phosphorus metabolic process"/>
    <property type="evidence" value="ECO:0007669"/>
    <property type="project" value="UniProtKB-ARBA"/>
</dbReference>
<evidence type="ECO:0000259" key="5">
    <source>
        <dbReference type="PROSITE" id="PS50035"/>
    </source>
</evidence>
<evidence type="ECO:0000259" key="6">
    <source>
        <dbReference type="PROSITE" id="PS51192"/>
    </source>
</evidence>
<dbReference type="Gene3D" id="3.40.50.300">
    <property type="entry name" value="P-loop containing nucleotide triphosphate hydrolases"/>
    <property type="match status" value="2"/>
</dbReference>
<dbReference type="InterPro" id="IPR001736">
    <property type="entry name" value="PLipase_D/transphosphatidylase"/>
</dbReference>
<keyword evidence="2" id="KW-0378">Hydrolase</keyword>
<evidence type="ECO:0000256" key="4">
    <source>
        <dbReference type="ARBA" id="ARBA00022840"/>
    </source>
</evidence>
<dbReference type="GO" id="GO:0003677">
    <property type="term" value="F:DNA binding"/>
    <property type="evidence" value="ECO:0007669"/>
    <property type="project" value="InterPro"/>
</dbReference>
<evidence type="ECO:0000256" key="1">
    <source>
        <dbReference type="ARBA" id="ARBA00022741"/>
    </source>
</evidence>
<comment type="caution">
    <text evidence="8">The sequence shown here is derived from an EMBL/GenBank/DDBJ whole genome shotgun (WGS) entry which is preliminary data.</text>
</comment>
<reference evidence="8 9" key="1">
    <citation type="submission" date="2019-01" db="EMBL/GenBank/DDBJ databases">
        <title>Novel species of Cellulomonas.</title>
        <authorList>
            <person name="Liu Q."/>
            <person name="Xin Y.-H."/>
        </authorList>
    </citation>
    <scope>NUCLEOTIDE SEQUENCE [LARGE SCALE GENOMIC DNA]</scope>
    <source>
        <strain evidence="8 9">HLT2-17</strain>
    </source>
</reference>
<feature type="domain" description="Helicase ATP-binding" evidence="6">
    <location>
        <begin position="253"/>
        <end position="423"/>
    </location>
</feature>
<dbReference type="CDD" id="cd09179">
    <property type="entry name" value="PLDc_N_DEXD_a"/>
    <property type="match status" value="1"/>
</dbReference>
<protein>
    <submittedName>
        <fullName evidence="8">DEAD/DEAH box helicase</fullName>
    </submittedName>
</protein>
<keyword evidence="9" id="KW-1185">Reference proteome</keyword>
<sequence>MLRDLQSLKPHYATGQDSLLDDFYVPCLKNASRYDRATGYFSSALYAVTSAAYARFIAAGGTIRLITSPHLSSEDVQALAEGAAAKEVGESALRNELVLLLGRQETAAPTRLLATMVATGVLDLRVALQPGAGIFHDKVGIFQDEEDRRVAFIGSANETFSGWGANHESIEVFASWEGTTDLARVRRLAAYFERLWAGGEGEIEVLSLNKEILDLLRENAHDSVESALAATSLRATTDSGKKKLMEFQADVLDSWKSTNHHGIVSFATGAGKTITAIEGIRRWSADEQGGAAVVIVPSADLHKQWAREIRAELPEANLILAGAGHSEWRGELRWILSDHARDGQPRLVLATNKTFVSPQFQESIDSRRPELLLVADELHRTGSPAVLQALQNAPFKATLGLSATYARQFDEGGTQSLLEFYGPVLEPVIGLTEAIMLGRLVPYDYFLHRTSLDDQEQEQYDKLTVEIKKIAARDRDADSSNSFLKMLLIRRARILKQAHAKVPAALDVLQAEFQEGDRWLVYCDDTTQLKAMIQACLSCGLPALEYHSQMTSSRDDVMASFERRGGIMVAIRCLDEGIDIPACDKALVIASSTVEREYVQRRGRVLRTSPDKYSAAVHDMLLVDKAGGVLTRGEALRALEFARLARNETPTFELQHMLALSADFGAEISAILEGFEDE</sequence>
<evidence type="ECO:0000313" key="9">
    <source>
        <dbReference type="Proteomes" id="UP000293764"/>
    </source>
</evidence>
<dbReference type="InterPro" id="IPR014001">
    <property type="entry name" value="Helicase_ATP-bd"/>
</dbReference>
<name>A0A4Q5MZ26_9MICO</name>
<dbReference type="GO" id="GO:0016787">
    <property type="term" value="F:hydrolase activity"/>
    <property type="evidence" value="ECO:0007669"/>
    <property type="project" value="UniProtKB-KW"/>
</dbReference>
<dbReference type="InterPro" id="IPR001650">
    <property type="entry name" value="Helicase_C-like"/>
</dbReference>
<evidence type="ECO:0000313" key="8">
    <source>
        <dbReference type="EMBL" id="RYV50988.1"/>
    </source>
</evidence>
<accession>A0A4Q5MZ26</accession>
<evidence type="ECO:0000259" key="7">
    <source>
        <dbReference type="PROSITE" id="PS51194"/>
    </source>
</evidence>
<dbReference type="SUPFAM" id="SSF52540">
    <property type="entry name" value="P-loop containing nucleoside triphosphate hydrolases"/>
    <property type="match status" value="1"/>
</dbReference>
<dbReference type="Pfam" id="PF00271">
    <property type="entry name" value="Helicase_C"/>
    <property type="match status" value="1"/>
</dbReference>
<dbReference type="PANTHER" id="PTHR11274:SF0">
    <property type="entry name" value="GENERAL TRANSCRIPTION AND DNA REPAIR FACTOR IIH HELICASE SUBUNIT XPB"/>
    <property type="match status" value="1"/>
</dbReference>
<organism evidence="8 9">
    <name type="scientific">Pengzhenrongella frigida</name>
    <dbReference type="NCBI Taxonomy" id="1259133"/>
    <lineage>
        <taxon>Bacteria</taxon>
        <taxon>Bacillati</taxon>
        <taxon>Actinomycetota</taxon>
        <taxon>Actinomycetes</taxon>
        <taxon>Micrococcales</taxon>
        <taxon>Pengzhenrongella</taxon>
    </lineage>
</organism>
<dbReference type="PROSITE" id="PS51192">
    <property type="entry name" value="HELICASE_ATP_BIND_1"/>
    <property type="match status" value="1"/>
</dbReference>
<dbReference type="SMART" id="SM00487">
    <property type="entry name" value="DEXDc"/>
    <property type="match status" value="1"/>
</dbReference>
<dbReference type="RefSeq" id="WP_130102693.1">
    <property type="nucleotide sequence ID" value="NZ_SDWW01000023.1"/>
</dbReference>
<dbReference type="PROSITE" id="PS51194">
    <property type="entry name" value="HELICASE_CTER"/>
    <property type="match status" value="1"/>
</dbReference>
<dbReference type="GO" id="GO:0005524">
    <property type="term" value="F:ATP binding"/>
    <property type="evidence" value="ECO:0007669"/>
    <property type="project" value="UniProtKB-KW"/>
</dbReference>
<dbReference type="Gene3D" id="3.30.870.10">
    <property type="entry name" value="Endonuclease Chain A"/>
    <property type="match status" value="1"/>
</dbReference>
<evidence type="ECO:0000256" key="3">
    <source>
        <dbReference type="ARBA" id="ARBA00022806"/>
    </source>
</evidence>
<dbReference type="SUPFAM" id="SSF56024">
    <property type="entry name" value="Phospholipase D/nuclease"/>
    <property type="match status" value="1"/>
</dbReference>
<dbReference type="InterPro" id="IPR025202">
    <property type="entry name" value="PLD-like_dom"/>
</dbReference>
<feature type="domain" description="PLD phosphodiesterase" evidence="5">
    <location>
        <begin position="131"/>
        <end position="162"/>
    </location>
</feature>
<dbReference type="AlphaFoldDB" id="A0A4Q5MZ26"/>
<dbReference type="EMBL" id="SDWW01000023">
    <property type="protein sequence ID" value="RYV50988.1"/>
    <property type="molecule type" value="Genomic_DNA"/>
</dbReference>
<dbReference type="InterPro" id="IPR027417">
    <property type="entry name" value="P-loop_NTPase"/>
</dbReference>
<keyword evidence="3 8" id="KW-0347">Helicase</keyword>